<protein>
    <submittedName>
        <fullName evidence="1">Uncharacterized protein</fullName>
    </submittedName>
</protein>
<gene>
    <name evidence="1" type="ORF">MM415B05766_0007</name>
</gene>
<accession>A0A6M3LWK8</accession>
<proteinExistence type="predicted"/>
<name>A0A6M3LWK8_9ZZZZ</name>
<evidence type="ECO:0000313" key="1">
    <source>
        <dbReference type="EMBL" id="QJA98004.1"/>
    </source>
</evidence>
<organism evidence="1">
    <name type="scientific">viral metagenome</name>
    <dbReference type="NCBI Taxonomy" id="1070528"/>
    <lineage>
        <taxon>unclassified sequences</taxon>
        <taxon>metagenomes</taxon>
        <taxon>organismal metagenomes</taxon>
    </lineage>
</organism>
<reference evidence="1" key="1">
    <citation type="submission" date="2020-03" db="EMBL/GenBank/DDBJ databases">
        <title>The deep terrestrial virosphere.</title>
        <authorList>
            <person name="Holmfeldt K."/>
            <person name="Nilsson E."/>
            <person name="Simone D."/>
            <person name="Lopez-Fernandez M."/>
            <person name="Wu X."/>
            <person name="de Brujin I."/>
            <person name="Lundin D."/>
            <person name="Andersson A."/>
            <person name="Bertilsson S."/>
            <person name="Dopson M."/>
        </authorList>
    </citation>
    <scope>NUCLEOTIDE SEQUENCE</scope>
    <source>
        <strain evidence="1">MM415B05766</strain>
    </source>
</reference>
<dbReference type="AlphaFoldDB" id="A0A6M3LWK8"/>
<dbReference type="EMBL" id="MT143544">
    <property type="protein sequence ID" value="QJA98004.1"/>
    <property type="molecule type" value="Genomic_DNA"/>
</dbReference>
<sequence length="52" mass="6314">MNQDLRKKYYELARISAGMQEREWRQIPPITLLTFVIDYLIDKLEIERGEDD</sequence>